<dbReference type="EMBL" id="JTJJ01000018">
    <property type="protein sequence ID" value="KHJ69298.1"/>
    <property type="molecule type" value="Genomic_DNA"/>
</dbReference>
<accession>A0A0B1R8E6</accession>
<dbReference type="RefSeq" id="WP_039328733.1">
    <property type="nucleotide sequence ID" value="NZ_JTJJ01000018.1"/>
</dbReference>
<organism evidence="1 2">
    <name type="scientific">Pantoea rodasii</name>
    <dbReference type="NCBI Taxonomy" id="1076549"/>
    <lineage>
        <taxon>Bacteria</taxon>
        <taxon>Pseudomonadati</taxon>
        <taxon>Pseudomonadota</taxon>
        <taxon>Gammaproteobacteria</taxon>
        <taxon>Enterobacterales</taxon>
        <taxon>Erwiniaceae</taxon>
        <taxon>Pantoea</taxon>
    </lineage>
</organism>
<name>A0A0B1R8E6_9GAMM</name>
<comment type="caution">
    <text evidence="1">The sequence shown here is derived from an EMBL/GenBank/DDBJ whole genome shotgun (WGS) entry which is preliminary data.</text>
</comment>
<dbReference type="AlphaFoldDB" id="A0A0B1R8E6"/>
<dbReference type="Proteomes" id="UP000030853">
    <property type="component" value="Unassembled WGS sequence"/>
</dbReference>
<sequence length="120" mass="13865">MTDNEEAEFKDILLIMIKRSVAWYREQDFSHMNDDVRPALESIFSPGYGYAPCASTQIGINMMMIGQVWQDERFTVFADRAAQTSLDRKTMGKFPGKIALRQLLDDVSEVLREPKFYTTE</sequence>
<evidence type="ECO:0000313" key="1">
    <source>
        <dbReference type="EMBL" id="KHJ69298.1"/>
    </source>
</evidence>
<reference evidence="1 2" key="1">
    <citation type="submission" date="2014-11" db="EMBL/GenBank/DDBJ databases">
        <title>Genome sequencing of Pantoea rodasii ND03.</title>
        <authorList>
            <person name="Muhamad Yunos N.Y."/>
            <person name="Chan K.-G."/>
        </authorList>
    </citation>
    <scope>NUCLEOTIDE SEQUENCE [LARGE SCALE GENOMIC DNA]</scope>
    <source>
        <strain evidence="1 2">ND03</strain>
    </source>
</reference>
<evidence type="ECO:0000313" key="2">
    <source>
        <dbReference type="Proteomes" id="UP000030853"/>
    </source>
</evidence>
<proteinExistence type="predicted"/>
<protein>
    <submittedName>
        <fullName evidence="1">Uncharacterized protein</fullName>
    </submittedName>
</protein>
<gene>
    <name evidence="1" type="ORF">QU24_04470</name>
</gene>